<gene>
    <name evidence="1" type="ORF">Cboi01_000653200</name>
</gene>
<name>A0ACB5U9B1_CANBO</name>
<evidence type="ECO:0000313" key="2">
    <source>
        <dbReference type="Proteomes" id="UP001165101"/>
    </source>
</evidence>
<keyword evidence="2" id="KW-1185">Reference proteome</keyword>
<dbReference type="EMBL" id="BSXV01007197">
    <property type="protein sequence ID" value="GMF04720.1"/>
    <property type="molecule type" value="Genomic_DNA"/>
</dbReference>
<reference evidence="1" key="1">
    <citation type="submission" date="2023-04" db="EMBL/GenBank/DDBJ databases">
        <title>Candida boidinii NBRC 1967.</title>
        <authorList>
            <person name="Ichikawa N."/>
            <person name="Sato H."/>
            <person name="Tonouchi N."/>
        </authorList>
    </citation>
    <scope>NUCLEOTIDE SEQUENCE</scope>
    <source>
        <strain evidence="1">NBRC 1967</strain>
    </source>
</reference>
<comment type="caution">
    <text evidence="1">The sequence shown here is derived from an EMBL/GenBank/DDBJ whole genome shotgun (WGS) entry which is preliminary data.</text>
</comment>
<organism evidence="1 2">
    <name type="scientific">Candida boidinii</name>
    <name type="common">Yeast</name>
    <dbReference type="NCBI Taxonomy" id="5477"/>
    <lineage>
        <taxon>Eukaryota</taxon>
        <taxon>Fungi</taxon>
        <taxon>Dikarya</taxon>
        <taxon>Ascomycota</taxon>
        <taxon>Saccharomycotina</taxon>
        <taxon>Pichiomycetes</taxon>
        <taxon>Pichiales</taxon>
        <taxon>Pichiaceae</taxon>
        <taxon>Ogataea</taxon>
        <taxon>Ogataea/Candida clade</taxon>
    </lineage>
</organism>
<dbReference type="Proteomes" id="UP001165101">
    <property type="component" value="Unassembled WGS sequence"/>
</dbReference>
<sequence>MLLEEAAASAGIHTGINNNGHTHKINGNHKVRRLSSTSSSSSSTAGHPTLIKSIKSTLPSNLNKINKKPQPSFSTGFNQFYFTPGSSTDPTIGSSDASNAKSEDPTSTDPSLSTISQIDASTDPTISPQSFQFGTGAQRRSKINF</sequence>
<accession>A0ACB5U9B1</accession>
<proteinExistence type="predicted"/>
<protein>
    <submittedName>
        <fullName evidence="1">Unnamed protein product</fullName>
    </submittedName>
</protein>
<evidence type="ECO:0000313" key="1">
    <source>
        <dbReference type="EMBL" id="GMF04720.1"/>
    </source>
</evidence>